<comment type="catalytic activity">
    <reaction evidence="1 5">
        <text>a uridine in RNA = a pseudouridine in RNA</text>
        <dbReference type="Rhea" id="RHEA:48348"/>
        <dbReference type="Rhea" id="RHEA-COMP:12068"/>
        <dbReference type="Rhea" id="RHEA-COMP:12069"/>
        <dbReference type="ChEBI" id="CHEBI:65314"/>
        <dbReference type="ChEBI" id="CHEBI:65315"/>
    </reaction>
</comment>
<dbReference type="CDD" id="cd02869">
    <property type="entry name" value="PseudoU_synth_RluA_like"/>
    <property type="match status" value="1"/>
</dbReference>
<accession>A0A1E8GRD4</accession>
<dbReference type="SUPFAM" id="SSF55120">
    <property type="entry name" value="Pseudouridine synthase"/>
    <property type="match status" value="1"/>
</dbReference>
<evidence type="ECO:0000259" key="6">
    <source>
        <dbReference type="Pfam" id="PF00849"/>
    </source>
</evidence>
<organism evidence="7 8">
    <name type="scientific">Floricoccus tropicus</name>
    <dbReference type="NCBI Taxonomy" id="1859473"/>
    <lineage>
        <taxon>Bacteria</taxon>
        <taxon>Bacillati</taxon>
        <taxon>Bacillota</taxon>
        <taxon>Bacilli</taxon>
        <taxon>Lactobacillales</taxon>
        <taxon>Streptococcaceae</taxon>
        <taxon>Floricoccus</taxon>
    </lineage>
</organism>
<dbReference type="OrthoDB" id="9773999at2"/>
<dbReference type="Pfam" id="PF00849">
    <property type="entry name" value="PseudoU_synth_2"/>
    <property type="match status" value="1"/>
</dbReference>
<dbReference type="RefSeq" id="WP_070791538.1">
    <property type="nucleotide sequence ID" value="NZ_MKIR01000003.1"/>
</dbReference>
<dbReference type="AlphaFoldDB" id="A0A1E8GRD4"/>
<comment type="function">
    <text evidence="5">Responsible for synthesis of pseudouridine from uracil.</text>
</comment>
<comment type="caution">
    <text evidence="7">The sequence shown here is derived from an EMBL/GenBank/DDBJ whole genome shotgun (WGS) entry which is preliminary data.</text>
</comment>
<dbReference type="GO" id="GO:0140098">
    <property type="term" value="F:catalytic activity, acting on RNA"/>
    <property type="evidence" value="ECO:0007669"/>
    <property type="project" value="UniProtKB-ARBA"/>
</dbReference>
<keyword evidence="8" id="KW-1185">Reference proteome</keyword>
<dbReference type="InterPro" id="IPR006225">
    <property type="entry name" value="PsdUridine_synth_RluC/D"/>
</dbReference>
<dbReference type="EC" id="5.4.99.-" evidence="5"/>
<dbReference type="EMBL" id="MKIR01000003">
    <property type="protein sequence ID" value="OFI50193.1"/>
    <property type="molecule type" value="Genomic_DNA"/>
</dbReference>
<evidence type="ECO:0000256" key="4">
    <source>
        <dbReference type="PIRSR" id="PIRSR606225-1"/>
    </source>
</evidence>
<dbReference type="PANTHER" id="PTHR21600:SF44">
    <property type="entry name" value="RIBOSOMAL LARGE SUBUNIT PSEUDOURIDINE SYNTHASE D"/>
    <property type="match status" value="1"/>
</dbReference>
<proteinExistence type="inferred from homology"/>
<dbReference type="STRING" id="1859473.BG261_09500"/>
<sequence length="288" mass="33489">MEYKITIPQKFQNITINNLLEEKWLVPRKQRHFLRTKKNILVNNQNVNWNDKVMEGDVVTIKFDLEDFPQTKITYGQKEFVDILFEDEHIIIVNKPEGMKTHPNNPNEIALLNHVSAYLNHPAYVVHRLDQETSGAILFAKNQFILPILSQMLEKRQIHRTYQALSQGNFNKTIFTVNKPIGRDRHDKKKQIVSSSGKKAITNVKIIKNFSQVSLVECKLETGRTHQIRVHLAYESHPLIGDKVYGKLKANRLMLHAKELSFNHPLTEQKIQVFAPSKTFDDTLQIFS</sequence>
<protein>
    <recommendedName>
        <fullName evidence="5">Pseudouridine synthase</fullName>
        <ecNumber evidence="5">5.4.99.-</ecNumber>
    </recommendedName>
</protein>
<dbReference type="PANTHER" id="PTHR21600">
    <property type="entry name" value="MITOCHONDRIAL RNA PSEUDOURIDINE SYNTHASE"/>
    <property type="match status" value="1"/>
</dbReference>
<evidence type="ECO:0000256" key="2">
    <source>
        <dbReference type="ARBA" id="ARBA00010876"/>
    </source>
</evidence>
<evidence type="ECO:0000256" key="3">
    <source>
        <dbReference type="ARBA" id="ARBA00023235"/>
    </source>
</evidence>
<feature type="domain" description="Pseudouridine synthase RsuA/RluA-like" evidence="6">
    <location>
        <begin position="89"/>
        <end position="233"/>
    </location>
</feature>
<dbReference type="Gene3D" id="3.30.2350.10">
    <property type="entry name" value="Pseudouridine synthase"/>
    <property type="match status" value="1"/>
</dbReference>
<dbReference type="InterPro" id="IPR006145">
    <property type="entry name" value="PsdUridine_synth_RsuA/RluA"/>
</dbReference>
<dbReference type="NCBIfam" id="TIGR00005">
    <property type="entry name" value="rluA_subfam"/>
    <property type="match status" value="1"/>
</dbReference>
<feature type="active site" evidence="4">
    <location>
        <position position="130"/>
    </location>
</feature>
<evidence type="ECO:0000313" key="7">
    <source>
        <dbReference type="EMBL" id="OFI50193.1"/>
    </source>
</evidence>
<dbReference type="PROSITE" id="PS01129">
    <property type="entry name" value="PSI_RLU"/>
    <property type="match status" value="1"/>
</dbReference>
<keyword evidence="3 5" id="KW-0413">Isomerase</keyword>
<evidence type="ECO:0000256" key="5">
    <source>
        <dbReference type="RuleBase" id="RU362028"/>
    </source>
</evidence>
<evidence type="ECO:0000313" key="8">
    <source>
        <dbReference type="Proteomes" id="UP000178622"/>
    </source>
</evidence>
<evidence type="ECO:0000256" key="1">
    <source>
        <dbReference type="ARBA" id="ARBA00000073"/>
    </source>
</evidence>
<dbReference type="InterPro" id="IPR020103">
    <property type="entry name" value="PsdUridine_synth_cat_dom_sf"/>
</dbReference>
<reference evidence="8" key="1">
    <citation type="submission" date="2016-09" db="EMBL/GenBank/DDBJ databases">
        <title>Draft genome sequence of a novel species of the family Streptococcaceae isolated from flowers.</title>
        <authorList>
            <person name="Chuah L.-O."/>
            <person name="Yap K.-P."/>
            <person name="Thong K.L."/>
            <person name="Liong M.T."/>
            <person name="Ahmad R."/>
            <person name="Rusul G."/>
        </authorList>
    </citation>
    <scope>NUCLEOTIDE SEQUENCE [LARGE SCALE GENOMIC DNA]</scope>
    <source>
        <strain evidence="8">DF1</strain>
    </source>
</reference>
<dbReference type="Proteomes" id="UP000178622">
    <property type="component" value="Unassembled WGS sequence"/>
</dbReference>
<comment type="similarity">
    <text evidence="2 5">Belongs to the pseudouridine synthase RluA family.</text>
</comment>
<dbReference type="InterPro" id="IPR006224">
    <property type="entry name" value="PsdUridine_synth_RluA-like_CS"/>
</dbReference>
<dbReference type="InterPro" id="IPR050188">
    <property type="entry name" value="RluA_PseudoU_synthase"/>
</dbReference>
<dbReference type="GO" id="GO:0000455">
    <property type="term" value="P:enzyme-directed rRNA pseudouridine synthesis"/>
    <property type="evidence" value="ECO:0007669"/>
    <property type="project" value="TreeGrafter"/>
</dbReference>
<name>A0A1E8GRD4_9LACT</name>
<dbReference type="GO" id="GO:0003723">
    <property type="term" value="F:RNA binding"/>
    <property type="evidence" value="ECO:0007669"/>
    <property type="project" value="InterPro"/>
</dbReference>
<gene>
    <name evidence="7" type="ORF">BG261_09500</name>
</gene>
<dbReference type="GO" id="GO:0009982">
    <property type="term" value="F:pseudouridine synthase activity"/>
    <property type="evidence" value="ECO:0007669"/>
    <property type="project" value="InterPro"/>
</dbReference>